<keyword evidence="3" id="KW-1185">Reference proteome</keyword>
<proteinExistence type="predicted"/>
<feature type="domain" description="Winged helix-turn helix" evidence="1">
    <location>
        <begin position="9"/>
        <end position="53"/>
    </location>
</feature>
<evidence type="ECO:0000313" key="3">
    <source>
        <dbReference type="Proteomes" id="UP000238589"/>
    </source>
</evidence>
<name>A0A2S9K5U7_9BURK</name>
<protein>
    <recommendedName>
        <fullName evidence="1">Winged helix-turn helix domain-containing protein</fullName>
    </recommendedName>
</protein>
<dbReference type="EMBL" id="PVLQ01000023">
    <property type="protein sequence ID" value="PRD65830.1"/>
    <property type="molecule type" value="Genomic_DNA"/>
</dbReference>
<dbReference type="InterPro" id="IPR025959">
    <property type="entry name" value="Winged_HTH_dom"/>
</dbReference>
<accession>A0A2S9K5U7</accession>
<gene>
    <name evidence="2" type="ORF">C6P64_06940</name>
</gene>
<dbReference type="AlphaFoldDB" id="A0A2S9K5U7"/>
<sequence length="71" mass="7774">MVGHSLAVGSWTLSILRELIRPQFGHTMSLSSVSRVMSLLGITVQTPLYRHPRGPAQGLQVSPAGWSRYAE</sequence>
<dbReference type="Pfam" id="PF13592">
    <property type="entry name" value="HTH_33"/>
    <property type="match status" value="1"/>
</dbReference>
<evidence type="ECO:0000313" key="2">
    <source>
        <dbReference type="EMBL" id="PRD65830.1"/>
    </source>
</evidence>
<comment type="caution">
    <text evidence="2">The sequence shown here is derived from an EMBL/GenBank/DDBJ whole genome shotgun (WGS) entry which is preliminary data.</text>
</comment>
<dbReference type="Proteomes" id="UP000238589">
    <property type="component" value="Unassembled WGS sequence"/>
</dbReference>
<reference evidence="2 3" key="1">
    <citation type="submission" date="2018-03" db="EMBL/GenBank/DDBJ databases">
        <title>Comparative genomics illustrates the genes involved in a hyperalkaliphilic mechanisms of Serpentinomonas isolated from highly-alkaline calcium-rich serpentinized springs.</title>
        <authorList>
            <person name="Suzuki S."/>
            <person name="Ishii S."/>
            <person name="Walworth N."/>
            <person name="Bird L."/>
            <person name="Kuenen J.G."/>
            <person name="Nealson K.H."/>
        </authorList>
    </citation>
    <scope>NUCLEOTIDE SEQUENCE [LARGE SCALE GENOMIC DNA]</scope>
    <source>
        <strain evidence="2 3">P1</strain>
    </source>
</reference>
<evidence type="ECO:0000259" key="1">
    <source>
        <dbReference type="Pfam" id="PF13592"/>
    </source>
</evidence>
<organism evidence="2 3">
    <name type="scientific">Malikia granosa</name>
    <dbReference type="NCBI Taxonomy" id="263067"/>
    <lineage>
        <taxon>Bacteria</taxon>
        <taxon>Pseudomonadati</taxon>
        <taxon>Pseudomonadota</taxon>
        <taxon>Betaproteobacteria</taxon>
        <taxon>Burkholderiales</taxon>
        <taxon>Comamonadaceae</taxon>
        <taxon>Malikia</taxon>
    </lineage>
</organism>